<dbReference type="PANTHER" id="PTHR11895:SF176">
    <property type="entry name" value="AMIDASE AMID-RELATED"/>
    <property type="match status" value="1"/>
</dbReference>
<evidence type="ECO:0000259" key="1">
    <source>
        <dbReference type="Pfam" id="PF01425"/>
    </source>
</evidence>
<gene>
    <name evidence="2" type="ORF">METZ01_LOCUS151892</name>
</gene>
<reference evidence="2" key="1">
    <citation type="submission" date="2018-05" db="EMBL/GenBank/DDBJ databases">
        <authorList>
            <person name="Lanie J.A."/>
            <person name="Ng W.-L."/>
            <person name="Kazmierczak K.M."/>
            <person name="Andrzejewski T.M."/>
            <person name="Davidsen T.M."/>
            <person name="Wayne K.J."/>
            <person name="Tettelin H."/>
            <person name="Glass J.I."/>
            <person name="Rusch D."/>
            <person name="Podicherti R."/>
            <person name="Tsui H.-C.T."/>
            <person name="Winkler M.E."/>
        </authorList>
    </citation>
    <scope>NUCLEOTIDE SEQUENCE</scope>
</reference>
<name>A0A382ABU4_9ZZZZ</name>
<proteinExistence type="predicted"/>
<dbReference type="GO" id="GO:0003824">
    <property type="term" value="F:catalytic activity"/>
    <property type="evidence" value="ECO:0007669"/>
    <property type="project" value="InterPro"/>
</dbReference>
<dbReference type="Pfam" id="PF01425">
    <property type="entry name" value="Amidase"/>
    <property type="match status" value="1"/>
</dbReference>
<evidence type="ECO:0000313" key="2">
    <source>
        <dbReference type="EMBL" id="SVA99038.1"/>
    </source>
</evidence>
<dbReference type="AlphaFoldDB" id="A0A382ABU4"/>
<dbReference type="InterPro" id="IPR036928">
    <property type="entry name" value="AS_sf"/>
</dbReference>
<feature type="non-terminal residue" evidence="2">
    <location>
        <position position="1"/>
    </location>
</feature>
<dbReference type="InterPro" id="IPR000120">
    <property type="entry name" value="Amidase"/>
</dbReference>
<dbReference type="InterPro" id="IPR023631">
    <property type="entry name" value="Amidase_dom"/>
</dbReference>
<sequence length="260" mass="26833">MSETTLHFKTITELADLIKTKALSPVEVTEAMLSRIREQDPLYKSYATVMAEQAMASAQAAEQAIYAGNYLGPLHGVPIAVKDLCYTKGVATMGATKALANNVPDFDCTVVEKLNAAGAVILGKLNLTEGAMAGYNPEFQVPVNPWGANLWSGASSSGSGVATSAGLCYGSLGSDTGGSIRFPSAACGIVGIKPTWGRVSRYGVLALAESLDHIGPMTRSAADAGIILQAMAGLDPNDPTTLTAPVPDMLEGIGQGVRGL</sequence>
<dbReference type="PROSITE" id="PS00571">
    <property type="entry name" value="AMIDASES"/>
    <property type="match status" value="1"/>
</dbReference>
<dbReference type="SUPFAM" id="SSF75304">
    <property type="entry name" value="Amidase signature (AS) enzymes"/>
    <property type="match status" value="1"/>
</dbReference>
<dbReference type="InterPro" id="IPR020556">
    <property type="entry name" value="Amidase_CS"/>
</dbReference>
<accession>A0A382ABU4</accession>
<dbReference type="Gene3D" id="3.90.1300.10">
    <property type="entry name" value="Amidase signature (AS) domain"/>
    <property type="match status" value="1"/>
</dbReference>
<dbReference type="PANTHER" id="PTHR11895">
    <property type="entry name" value="TRANSAMIDASE"/>
    <property type="match status" value="1"/>
</dbReference>
<protein>
    <recommendedName>
        <fullName evidence="1">Amidase domain-containing protein</fullName>
    </recommendedName>
</protein>
<feature type="domain" description="Amidase" evidence="1">
    <location>
        <begin position="27"/>
        <end position="250"/>
    </location>
</feature>
<organism evidence="2">
    <name type="scientific">marine metagenome</name>
    <dbReference type="NCBI Taxonomy" id="408172"/>
    <lineage>
        <taxon>unclassified sequences</taxon>
        <taxon>metagenomes</taxon>
        <taxon>ecological metagenomes</taxon>
    </lineage>
</organism>
<feature type="non-terminal residue" evidence="2">
    <location>
        <position position="260"/>
    </location>
</feature>
<dbReference type="EMBL" id="UINC01024757">
    <property type="protein sequence ID" value="SVA99038.1"/>
    <property type="molecule type" value="Genomic_DNA"/>
</dbReference>